<protein>
    <submittedName>
        <fullName evidence="1">Uncharacterized protein</fullName>
    </submittedName>
</protein>
<dbReference type="RefSeq" id="XP_003052735.1">
    <property type="nucleotide sequence ID" value="XM_003052689.1"/>
</dbReference>
<dbReference type="InParanoid" id="C7YMX0"/>
<keyword evidence="2" id="KW-1185">Reference proteome</keyword>
<dbReference type="EMBL" id="GG698897">
    <property type="protein sequence ID" value="EEU47022.1"/>
    <property type="molecule type" value="Genomic_DNA"/>
</dbReference>
<dbReference type="VEuPathDB" id="FungiDB:NECHADRAFT_78026"/>
<dbReference type="eggNOG" id="ENOG502SPRM">
    <property type="taxonomic scope" value="Eukaryota"/>
</dbReference>
<evidence type="ECO:0000313" key="1">
    <source>
        <dbReference type="EMBL" id="EEU47022.1"/>
    </source>
</evidence>
<dbReference type="OrthoDB" id="2322999at2759"/>
<dbReference type="GeneID" id="9664226"/>
<proteinExistence type="predicted"/>
<name>C7YMX0_FUSV7</name>
<reference evidence="1 2" key="1">
    <citation type="journal article" date="2009" name="PLoS Genet.">
        <title>The genome of Nectria haematococca: contribution of supernumerary chromosomes to gene expansion.</title>
        <authorList>
            <person name="Coleman J.J."/>
            <person name="Rounsley S.D."/>
            <person name="Rodriguez-Carres M."/>
            <person name="Kuo A."/>
            <person name="Wasmann C.C."/>
            <person name="Grimwood J."/>
            <person name="Schmutz J."/>
            <person name="Taga M."/>
            <person name="White G.J."/>
            <person name="Zhou S."/>
            <person name="Schwartz D.C."/>
            <person name="Freitag M."/>
            <person name="Ma L.J."/>
            <person name="Danchin E.G."/>
            <person name="Henrissat B."/>
            <person name="Coutinho P.M."/>
            <person name="Nelson D.R."/>
            <person name="Straney D."/>
            <person name="Napoli C.A."/>
            <person name="Barker B.M."/>
            <person name="Gribskov M."/>
            <person name="Rep M."/>
            <person name="Kroken S."/>
            <person name="Molnar I."/>
            <person name="Rensing C."/>
            <person name="Kennell J.C."/>
            <person name="Zamora J."/>
            <person name="Farman M.L."/>
            <person name="Selker E.U."/>
            <person name="Salamov A."/>
            <person name="Shapiro H."/>
            <person name="Pangilinan J."/>
            <person name="Lindquist E."/>
            <person name="Lamers C."/>
            <person name="Grigoriev I.V."/>
            <person name="Geiser D.M."/>
            <person name="Covert S.F."/>
            <person name="Temporini E."/>
            <person name="Vanetten H.D."/>
        </authorList>
    </citation>
    <scope>NUCLEOTIDE SEQUENCE [LARGE SCALE GENOMIC DNA]</scope>
    <source>
        <strain evidence="2">ATCC MYA-4622 / CBS 123669 / FGSC 9596 / NRRL 45880 / 77-13-4</strain>
    </source>
</reference>
<sequence length="185" mass="20913">MKEHLEALDSHIGLSGLRFDLLNPPSPPFPPRVYYSNLAFGPSHSDTFERSCVRAKPVPARRQDGRRLPRAPAWCFWDDELEPYEFGFNHPGQEDYNMAEVPDAFVEQLRSFLSEANLLDVLGICALGHSELTGRLGKTRGRINFMLPFVNPPNFDVNANPNHAAAVWSFSCRDGLKDATIFWHS</sequence>
<dbReference type="KEGG" id="nhe:NECHADRAFT_78026"/>
<dbReference type="AlphaFoldDB" id="C7YMX0"/>
<evidence type="ECO:0000313" key="2">
    <source>
        <dbReference type="Proteomes" id="UP000005206"/>
    </source>
</evidence>
<dbReference type="Proteomes" id="UP000005206">
    <property type="component" value="Chromosome 3"/>
</dbReference>
<dbReference type="HOGENOM" id="CLU_1461702_0_0_1"/>
<organism evidence="1 2">
    <name type="scientific">Fusarium vanettenii (strain ATCC MYA-4622 / CBS 123669 / FGSC 9596 / NRRL 45880 / 77-13-4)</name>
    <name type="common">Fusarium solani subsp. pisi</name>
    <dbReference type="NCBI Taxonomy" id="660122"/>
    <lineage>
        <taxon>Eukaryota</taxon>
        <taxon>Fungi</taxon>
        <taxon>Dikarya</taxon>
        <taxon>Ascomycota</taxon>
        <taxon>Pezizomycotina</taxon>
        <taxon>Sordariomycetes</taxon>
        <taxon>Hypocreomycetidae</taxon>
        <taxon>Hypocreales</taxon>
        <taxon>Nectriaceae</taxon>
        <taxon>Fusarium</taxon>
        <taxon>Fusarium solani species complex</taxon>
        <taxon>Fusarium vanettenii</taxon>
    </lineage>
</organism>
<accession>C7YMX0</accession>
<gene>
    <name evidence="1" type="ORF">NECHADRAFT_78026</name>
</gene>